<gene>
    <name evidence="1" type="ORF">MNBD_GAMMA09-765</name>
</gene>
<evidence type="ECO:0000313" key="1">
    <source>
        <dbReference type="EMBL" id="VAW61431.1"/>
    </source>
</evidence>
<dbReference type="EMBL" id="UOFI01000010">
    <property type="protein sequence ID" value="VAW61431.1"/>
    <property type="molecule type" value="Genomic_DNA"/>
</dbReference>
<protein>
    <submittedName>
        <fullName evidence="1">Uncharacterized protein</fullName>
    </submittedName>
</protein>
<organism evidence="1">
    <name type="scientific">hydrothermal vent metagenome</name>
    <dbReference type="NCBI Taxonomy" id="652676"/>
    <lineage>
        <taxon>unclassified sequences</taxon>
        <taxon>metagenomes</taxon>
        <taxon>ecological metagenomes</taxon>
    </lineage>
</organism>
<name>A0A3B0X0Y4_9ZZZZ</name>
<reference evidence="1" key="1">
    <citation type="submission" date="2018-06" db="EMBL/GenBank/DDBJ databases">
        <authorList>
            <person name="Zhirakovskaya E."/>
        </authorList>
    </citation>
    <scope>NUCLEOTIDE SEQUENCE</scope>
</reference>
<proteinExistence type="predicted"/>
<dbReference type="AlphaFoldDB" id="A0A3B0X0Y4"/>
<accession>A0A3B0X0Y4</accession>
<sequence length="237" mass="25570">MAKHVFLSVLGLTLLALVAGVYLSSLGDSPTDSAGFEHGAYPWQIEILPSGYTRVFSLTVGQSSLKDAEQLFKEMAEITLFIPIKNESESQTTTSSVAVVEAYFSSVKTAGLKAKMVMSMDVPSSAIDAMYARGVRISTSDSGIRKVTLSDEDAKKVRASPIASITYLPSINLQAALIEKRFGVPTEKLADSDSDAIHWLYPARGVDIALSESSKEVVQYTIPSKFEALVRPLRAGK</sequence>